<feature type="transmembrane region" description="Helical" evidence="1">
    <location>
        <begin position="322"/>
        <end position="344"/>
    </location>
</feature>
<keyword evidence="1" id="KW-1133">Transmembrane helix</keyword>
<protein>
    <recommendedName>
        <fullName evidence="4">Bacteriocin-associated integral membrane protein</fullName>
    </recommendedName>
</protein>
<accession>A0A846ZCT9</accession>
<keyword evidence="1" id="KW-0472">Membrane</keyword>
<name>A0A846ZCT9_9LACO</name>
<evidence type="ECO:0000256" key="1">
    <source>
        <dbReference type="SAM" id="Phobius"/>
    </source>
</evidence>
<dbReference type="RefSeq" id="WP_168677104.1">
    <property type="nucleotide sequence ID" value="NZ_BPKV01000006.1"/>
</dbReference>
<feature type="transmembrane region" description="Helical" evidence="1">
    <location>
        <begin position="7"/>
        <end position="24"/>
    </location>
</feature>
<evidence type="ECO:0008006" key="4">
    <source>
        <dbReference type="Google" id="ProtNLM"/>
    </source>
</evidence>
<comment type="caution">
    <text evidence="2">The sequence shown here is derived from an EMBL/GenBank/DDBJ whole genome shotgun (WGS) entry which is preliminary data.</text>
</comment>
<feature type="transmembrane region" description="Helical" evidence="1">
    <location>
        <begin position="607"/>
        <end position="631"/>
    </location>
</feature>
<feature type="transmembrane region" description="Helical" evidence="1">
    <location>
        <begin position="281"/>
        <end position="302"/>
    </location>
</feature>
<proteinExistence type="predicted"/>
<dbReference type="EMBL" id="JAAXPO010000006">
    <property type="protein sequence ID" value="NKZ18718.1"/>
    <property type="molecule type" value="Genomic_DNA"/>
</dbReference>
<organism evidence="2 3">
    <name type="scientific">Leuconostoc holzapfelii</name>
    <dbReference type="NCBI Taxonomy" id="434464"/>
    <lineage>
        <taxon>Bacteria</taxon>
        <taxon>Bacillati</taxon>
        <taxon>Bacillota</taxon>
        <taxon>Bacilli</taxon>
        <taxon>Lactobacillales</taxon>
        <taxon>Lactobacillaceae</taxon>
        <taxon>Leuconostoc</taxon>
    </lineage>
</organism>
<feature type="transmembrane region" description="Helical" evidence="1">
    <location>
        <begin position="247"/>
        <end position="269"/>
    </location>
</feature>
<reference evidence="2 3" key="1">
    <citation type="submission" date="2020-04" db="EMBL/GenBank/DDBJ databases">
        <title>MicrobeNet Type strains.</title>
        <authorList>
            <person name="Nicholson A.C."/>
        </authorList>
    </citation>
    <scope>NUCLEOTIDE SEQUENCE [LARGE SCALE GENOMIC DNA]</scope>
    <source>
        <strain evidence="2 3">CCUG 54536</strain>
    </source>
</reference>
<evidence type="ECO:0000313" key="3">
    <source>
        <dbReference type="Proteomes" id="UP000590460"/>
    </source>
</evidence>
<feature type="transmembrane region" description="Helical" evidence="1">
    <location>
        <begin position="679"/>
        <end position="701"/>
    </location>
</feature>
<dbReference type="Proteomes" id="UP000590460">
    <property type="component" value="Unassembled WGS sequence"/>
</dbReference>
<feature type="transmembrane region" description="Helical" evidence="1">
    <location>
        <begin position="652"/>
        <end position="673"/>
    </location>
</feature>
<gene>
    <name evidence="2" type="ORF">HF966_05960</name>
</gene>
<keyword evidence="1" id="KW-0812">Transmembrane</keyword>
<feature type="transmembrane region" description="Helical" evidence="1">
    <location>
        <begin position="198"/>
        <end position="226"/>
    </location>
</feature>
<evidence type="ECO:0000313" key="2">
    <source>
        <dbReference type="EMBL" id="NKZ18718.1"/>
    </source>
</evidence>
<dbReference type="AlphaFoldDB" id="A0A846ZCT9"/>
<sequence length="713" mass="81484">MLKVIRAILISTVILTTLLIVNIFQTKDIIRLQEIEKTDKSFNFYIKENRGVSLASELTFLKQLSHDKKVTIFKTDVINTNTMIKSVIYDANSFPYQAFGLKKTNLFSNENTVYSNKPSQERHTHTIIPTFLSPRTLKLQTLDKTYQDKSMSIVGAYTVVLSRNNQAAVLAQLARFFGESTESLQKQTSKGRVGFVNYHLIILAVMILCLLLIMFAINFILPLHYIKAIGIKKLNGWSNSGIFWQEILENIGWIFGISFVVDIGLIIVFDFLPNLMMPTLIVVQLTIGLIHLASHLMTYLVIKNMTIQHLLKNFVDFKIGVFITYTLKCLIMIATVGVLMLVGANAKSLMTNYQMSKHWQAHQKTLTLDYLTPTGLAGQDLVNNTSENQKRFVDLFAQLEQSVAAQYINVEHVVPTKNYFLSQHHYAHLYQKSDEYNIVHINQNYLEAMQFPFPKAKLQGNIRTFFVPEAYKAEQQKMTHLIQNSIFEGQSFQDQQHLDVNTVPFNIVYYKANIKVFPYNSNMPSQIKQPIFAFFNQQNMSWSEKELLANTGLNHSPIKITNTHNNLQTIQKVIHQQTGDSRIMPKFSSIGSLVGDQIDSNISSLQILGLILLALLILNGFSSFFLTTTIIQTKRKILAIQKMHGYKVKDRYRWEMMIFIGIYVIQFLTLAIFSQSLLVLPIVILILLIDAAMALTFILRLENKSLSTTLRGE</sequence>